<dbReference type="Proteomes" id="UP000622638">
    <property type="component" value="Unassembled WGS sequence"/>
</dbReference>
<comment type="caution">
    <text evidence="3">The sequence shown here is derived from an EMBL/GenBank/DDBJ whole genome shotgun (WGS) entry which is preliminary data.</text>
</comment>
<keyword evidence="5" id="KW-1185">Reference proteome</keyword>
<proteinExistence type="predicted"/>
<gene>
    <name evidence="2" type="ORF">GCM10011572_15690</name>
    <name evidence="3" type="ORF">GM672_05660</name>
</gene>
<protein>
    <submittedName>
        <fullName evidence="3">Uncharacterized protein</fullName>
    </submittedName>
</protein>
<feature type="signal peptide" evidence="1">
    <location>
        <begin position="1"/>
        <end position="24"/>
    </location>
</feature>
<dbReference type="RefSeq" id="WP_155469552.1">
    <property type="nucleotide sequence ID" value="NZ_BMKG01000005.1"/>
</dbReference>
<feature type="chain" id="PRO_5026163400" evidence="1">
    <location>
        <begin position="25"/>
        <end position="258"/>
    </location>
</feature>
<dbReference type="EMBL" id="BMKG01000005">
    <property type="protein sequence ID" value="GGB94618.1"/>
    <property type="molecule type" value="Genomic_DNA"/>
</dbReference>
<evidence type="ECO:0000313" key="2">
    <source>
        <dbReference type="EMBL" id="GGB94618.1"/>
    </source>
</evidence>
<sequence length="258" mass="27978">MTKASALSVLRCVLAVVGGMTAIAAPAQEASLVLAGYQFAYRERIETAPGDLHGETTGQIVITRLDGNDTVYLERTHLRPGCGSEPTIAPIGPDVVALCGHQGGRHYTRKLFRLAPRPVPLAQIDYFDTPAAITVDPDGKLRTRVLRRDLFGLPGPVYFPFVHVLNDGMVVQAFAPDFSAGARPHYLDYYQELKRQAQPALRYREMAAALVATGNTAFACRELAALQRALPATVDLAAWLRELPAAYPAFEGQPCPGH</sequence>
<organism evidence="3 4">
    <name type="scientific">Pseudoduganella buxea</name>
    <dbReference type="NCBI Taxonomy" id="1949069"/>
    <lineage>
        <taxon>Bacteria</taxon>
        <taxon>Pseudomonadati</taxon>
        <taxon>Pseudomonadota</taxon>
        <taxon>Betaproteobacteria</taxon>
        <taxon>Burkholderiales</taxon>
        <taxon>Oxalobacteraceae</taxon>
        <taxon>Telluria group</taxon>
        <taxon>Pseudoduganella</taxon>
    </lineage>
</organism>
<dbReference type="AlphaFoldDB" id="A0A6I3SST1"/>
<dbReference type="OrthoDB" id="8704115at2"/>
<reference evidence="2" key="4">
    <citation type="submission" date="2024-05" db="EMBL/GenBank/DDBJ databases">
        <authorList>
            <person name="Sun Q."/>
            <person name="Zhou Y."/>
        </authorList>
    </citation>
    <scope>NUCLEOTIDE SEQUENCE</scope>
    <source>
        <strain evidence="2">CGMCC 1.15931</strain>
    </source>
</reference>
<evidence type="ECO:0000313" key="4">
    <source>
        <dbReference type="Proteomes" id="UP000430634"/>
    </source>
</evidence>
<accession>A0A6I3SST1</accession>
<evidence type="ECO:0000313" key="5">
    <source>
        <dbReference type="Proteomes" id="UP000622638"/>
    </source>
</evidence>
<dbReference type="Proteomes" id="UP000430634">
    <property type="component" value="Unassembled WGS sequence"/>
</dbReference>
<evidence type="ECO:0000256" key="1">
    <source>
        <dbReference type="SAM" id="SignalP"/>
    </source>
</evidence>
<reference evidence="5" key="2">
    <citation type="journal article" date="2019" name="Int. J. Syst. Evol. Microbiol.">
        <title>The Global Catalogue of Microorganisms (GCM) 10K type strain sequencing project: providing services to taxonomists for standard genome sequencing and annotation.</title>
        <authorList>
            <consortium name="The Broad Institute Genomics Platform"/>
            <consortium name="The Broad Institute Genome Sequencing Center for Infectious Disease"/>
            <person name="Wu L."/>
            <person name="Ma J."/>
        </authorList>
    </citation>
    <scope>NUCLEOTIDE SEQUENCE [LARGE SCALE GENOMIC DNA]</scope>
    <source>
        <strain evidence="5">CGMCC 1.15931</strain>
    </source>
</reference>
<name>A0A6I3SST1_9BURK</name>
<dbReference type="EMBL" id="WNKZ01000009">
    <property type="protein sequence ID" value="MTV52220.1"/>
    <property type="molecule type" value="Genomic_DNA"/>
</dbReference>
<reference evidence="2" key="1">
    <citation type="journal article" date="2014" name="Int. J. Syst. Evol. Microbiol.">
        <title>Complete genome of a new Firmicutes species belonging to the dominant human colonic microbiota ('Ruminococcus bicirculans') reveals two chromosomes and a selective capacity to utilize plant glucans.</title>
        <authorList>
            <consortium name="NISC Comparative Sequencing Program"/>
            <person name="Wegmann U."/>
            <person name="Louis P."/>
            <person name="Goesmann A."/>
            <person name="Henrissat B."/>
            <person name="Duncan S.H."/>
            <person name="Flint H.J."/>
        </authorList>
    </citation>
    <scope>NUCLEOTIDE SEQUENCE</scope>
    <source>
        <strain evidence="2">CGMCC 1.15931</strain>
    </source>
</reference>
<keyword evidence="1" id="KW-0732">Signal</keyword>
<reference evidence="3 4" key="3">
    <citation type="submission" date="2019-11" db="EMBL/GenBank/DDBJ databases">
        <title>Type strains purchased from KCTC, JCM and DSMZ.</title>
        <authorList>
            <person name="Lu H."/>
        </authorList>
    </citation>
    <scope>NUCLEOTIDE SEQUENCE [LARGE SCALE GENOMIC DNA]</scope>
    <source>
        <strain evidence="3 4">KCTC 52429</strain>
    </source>
</reference>
<evidence type="ECO:0000313" key="3">
    <source>
        <dbReference type="EMBL" id="MTV52220.1"/>
    </source>
</evidence>